<organism evidence="7 8">
    <name type="scientific">Haloglomus irregulare</name>
    <dbReference type="NCBI Taxonomy" id="2234134"/>
    <lineage>
        <taxon>Archaea</taxon>
        <taxon>Methanobacteriati</taxon>
        <taxon>Methanobacteriota</taxon>
        <taxon>Stenosarchaea group</taxon>
        <taxon>Halobacteria</taxon>
        <taxon>Halobacteriales</taxon>
        <taxon>Natronomonadaceae</taxon>
        <taxon>Haloglomus</taxon>
    </lineage>
</organism>
<evidence type="ECO:0000313" key="7">
    <source>
        <dbReference type="EMBL" id="TSD15723.1"/>
    </source>
</evidence>
<evidence type="ECO:0000256" key="4">
    <source>
        <dbReference type="ARBA" id="ARBA00023136"/>
    </source>
</evidence>
<keyword evidence="2 6" id="KW-0812">Transmembrane</keyword>
<feature type="transmembrane region" description="Helical" evidence="6">
    <location>
        <begin position="61"/>
        <end position="84"/>
    </location>
</feature>
<gene>
    <name evidence="7" type="ORF">DP107_00635</name>
</gene>
<comment type="subcellular location">
    <subcellularLocation>
        <location evidence="1">Endomembrane system</location>
        <topology evidence="1">Multi-pass membrane protein</topology>
    </subcellularLocation>
</comment>
<dbReference type="PANTHER" id="PTHR12714">
    <property type="entry name" value="PROTEIN-S ISOPRENYLCYSTEINE O-METHYLTRANSFERASE"/>
    <property type="match status" value="1"/>
</dbReference>
<evidence type="ECO:0000313" key="8">
    <source>
        <dbReference type="Proteomes" id="UP000319894"/>
    </source>
</evidence>
<keyword evidence="3 6" id="KW-1133">Transmembrane helix</keyword>
<evidence type="ECO:0000256" key="2">
    <source>
        <dbReference type="ARBA" id="ARBA00022692"/>
    </source>
</evidence>
<dbReference type="AlphaFoldDB" id="A0A554NEB5"/>
<feature type="transmembrane region" description="Helical" evidence="6">
    <location>
        <begin position="96"/>
        <end position="119"/>
    </location>
</feature>
<accession>A0A554NEB5</accession>
<dbReference type="GO" id="GO:0016740">
    <property type="term" value="F:transferase activity"/>
    <property type="evidence" value="ECO:0007669"/>
    <property type="project" value="UniProtKB-ARBA"/>
</dbReference>
<evidence type="ECO:0000256" key="1">
    <source>
        <dbReference type="ARBA" id="ARBA00004127"/>
    </source>
</evidence>
<proteinExistence type="predicted"/>
<keyword evidence="4 6" id="KW-0472">Membrane</keyword>
<dbReference type="Gene3D" id="1.20.120.1630">
    <property type="match status" value="1"/>
</dbReference>
<dbReference type="InParanoid" id="A0A554NEB5"/>
<evidence type="ECO:0000256" key="6">
    <source>
        <dbReference type="SAM" id="Phobius"/>
    </source>
</evidence>
<reference evidence="7 8" key="1">
    <citation type="submission" date="2018-06" db="EMBL/GenBank/DDBJ databases">
        <title>Natronomonas sp. F16-60 a new haloarchaeon isolated from a solar saltern of Isla Cristina, Huelva, Spain.</title>
        <authorList>
            <person name="Duran-Viseras A."/>
            <person name="Sanchez-Porro C."/>
            <person name="Ventosa A."/>
        </authorList>
    </citation>
    <scope>NUCLEOTIDE SEQUENCE [LARGE SCALE GENOMIC DNA]</scope>
    <source>
        <strain evidence="7 8">F16-60</strain>
    </source>
</reference>
<dbReference type="Proteomes" id="UP000319894">
    <property type="component" value="Unassembled WGS sequence"/>
</dbReference>
<dbReference type="InterPro" id="IPR007318">
    <property type="entry name" value="Phopholipid_MeTrfase"/>
</dbReference>
<protein>
    <recommendedName>
        <fullName evidence="9">Isoprenylcysteine carboxylmethyltransferase family protein</fullName>
    </recommendedName>
</protein>
<feature type="transmembrane region" description="Helical" evidence="6">
    <location>
        <begin position="157"/>
        <end position="179"/>
    </location>
</feature>
<evidence type="ECO:0000256" key="3">
    <source>
        <dbReference type="ARBA" id="ARBA00022989"/>
    </source>
</evidence>
<comment type="caution">
    <text evidence="7">The sequence shown here is derived from an EMBL/GenBank/DDBJ whole genome shotgun (WGS) entry which is preliminary data.</text>
</comment>
<dbReference type="PANTHER" id="PTHR12714:SF9">
    <property type="entry name" value="PROTEIN-S-ISOPRENYLCYSTEINE O-METHYLTRANSFERASE"/>
    <property type="match status" value="1"/>
</dbReference>
<feature type="region of interest" description="Disordered" evidence="5">
    <location>
        <begin position="1"/>
        <end position="22"/>
    </location>
</feature>
<name>A0A554NEB5_9EURY</name>
<dbReference type="Pfam" id="PF04191">
    <property type="entry name" value="PEMT"/>
    <property type="match status" value="1"/>
</dbReference>
<dbReference type="GO" id="GO:0012505">
    <property type="term" value="C:endomembrane system"/>
    <property type="evidence" value="ECO:0007669"/>
    <property type="project" value="UniProtKB-SubCell"/>
</dbReference>
<sequence>MSTSSGSRRSSRRATVSPAYPAPSTATCIRSVRAWPPKPHRHAVGGFSPAPQPPTMTDHRAYPFGLAPAVVVLAVGPALAVGFPSPVGVDPGPGRYLGIPVVVAGLAFAGWAVHTFAVAEEPPSHTREPGTLVTDGPLRYSRNPIYLGTVAAALGEALLSGSVLLAGYGLALWAVYHVVVVRREEPHLRAALGEAYADYCERVPRWL</sequence>
<keyword evidence="8" id="KW-1185">Reference proteome</keyword>
<evidence type="ECO:0000256" key="5">
    <source>
        <dbReference type="SAM" id="MobiDB-lite"/>
    </source>
</evidence>
<dbReference type="EMBL" id="QMDX01000001">
    <property type="protein sequence ID" value="TSD15723.1"/>
    <property type="molecule type" value="Genomic_DNA"/>
</dbReference>
<evidence type="ECO:0008006" key="9">
    <source>
        <dbReference type="Google" id="ProtNLM"/>
    </source>
</evidence>